<protein>
    <submittedName>
        <fullName evidence="1">Unannotated protein</fullName>
    </submittedName>
</protein>
<evidence type="ECO:0000313" key="1">
    <source>
        <dbReference type="EMBL" id="CAB4822893.1"/>
    </source>
</evidence>
<proteinExistence type="predicted"/>
<gene>
    <name evidence="1" type="ORF">UFOPK3124_01133</name>
</gene>
<name>A0A6J6ZQ97_9ZZZZ</name>
<dbReference type="AlphaFoldDB" id="A0A6J6ZQ97"/>
<organism evidence="1">
    <name type="scientific">freshwater metagenome</name>
    <dbReference type="NCBI Taxonomy" id="449393"/>
    <lineage>
        <taxon>unclassified sequences</taxon>
        <taxon>metagenomes</taxon>
        <taxon>ecological metagenomes</taxon>
    </lineage>
</organism>
<reference evidence="1" key="1">
    <citation type="submission" date="2020-05" db="EMBL/GenBank/DDBJ databases">
        <authorList>
            <person name="Chiriac C."/>
            <person name="Salcher M."/>
            <person name="Ghai R."/>
            <person name="Kavagutti S V."/>
        </authorList>
    </citation>
    <scope>NUCLEOTIDE SEQUENCE</scope>
</reference>
<dbReference type="EMBL" id="CAFAAY010000117">
    <property type="protein sequence ID" value="CAB4822893.1"/>
    <property type="molecule type" value="Genomic_DNA"/>
</dbReference>
<sequence length="141" mass="15012">MRRSRAVSSSVNLNTGIPVDAERTCAISSSSTSVTLSRSVAFQFFSASAFSAMSAFSVSRSPAAFSKSCPSIADSFSLRAFAILSSYARSSAGAVMRLMRRREPASSIKSIALSGKKRSETYRSAMFAAAARAPSVIDTRW</sequence>
<accession>A0A6J6ZQ97</accession>